<dbReference type="InterPro" id="IPR018604">
    <property type="entry name" value="YycI-like"/>
</dbReference>
<evidence type="ECO:0000256" key="1">
    <source>
        <dbReference type="SAM" id="MobiDB-lite"/>
    </source>
</evidence>
<organism evidence="3 4">
    <name type="scientific">Lapidilactobacillus gannanensis</name>
    <dbReference type="NCBI Taxonomy" id="2486002"/>
    <lineage>
        <taxon>Bacteria</taxon>
        <taxon>Bacillati</taxon>
        <taxon>Bacillota</taxon>
        <taxon>Bacilli</taxon>
        <taxon>Lactobacillales</taxon>
        <taxon>Lactobacillaceae</taxon>
        <taxon>Lapidilactobacillus</taxon>
    </lineage>
</organism>
<dbReference type="Proteomes" id="UP001597191">
    <property type="component" value="Unassembled WGS sequence"/>
</dbReference>
<dbReference type="Gene3D" id="2.40.128.690">
    <property type="entry name" value="YycH protein, domain 3-like"/>
    <property type="match status" value="1"/>
</dbReference>
<evidence type="ECO:0000259" key="2">
    <source>
        <dbReference type="Pfam" id="PF09648"/>
    </source>
</evidence>
<accession>A0ABW4BQR3</accession>
<evidence type="ECO:0000313" key="3">
    <source>
        <dbReference type="EMBL" id="MFD1411935.1"/>
    </source>
</evidence>
<feature type="domain" description="Regulatory protein YycH-like" evidence="2">
    <location>
        <begin position="42"/>
        <end position="258"/>
    </location>
</feature>
<dbReference type="EMBL" id="JBHTOH010000090">
    <property type="protein sequence ID" value="MFD1411935.1"/>
    <property type="molecule type" value="Genomic_DNA"/>
</dbReference>
<proteinExistence type="predicted"/>
<gene>
    <name evidence="3" type="ORF">ACFQ4R_10120</name>
</gene>
<dbReference type="Pfam" id="PF09648">
    <property type="entry name" value="YycI"/>
    <property type="match status" value="1"/>
</dbReference>
<reference evidence="4" key="1">
    <citation type="journal article" date="2019" name="Int. J. Syst. Evol. Microbiol.">
        <title>The Global Catalogue of Microorganisms (GCM) 10K type strain sequencing project: providing services to taxonomists for standard genome sequencing and annotation.</title>
        <authorList>
            <consortium name="The Broad Institute Genomics Platform"/>
            <consortium name="The Broad Institute Genome Sequencing Center for Infectious Disease"/>
            <person name="Wu L."/>
            <person name="Ma J."/>
        </authorList>
    </citation>
    <scope>NUCLEOTIDE SEQUENCE [LARGE SCALE GENOMIC DNA]</scope>
    <source>
        <strain evidence="4">CCM 8937</strain>
    </source>
</reference>
<name>A0ABW4BQR3_9LACO</name>
<keyword evidence="4" id="KW-1185">Reference proteome</keyword>
<dbReference type="RefSeq" id="WP_125649609.1">
    <property type="nucleotide sequence ID" value="NZ_JBHTOH010000090.1"/>
</dbReference>
<sequence length="288" mass="32096">MDFRRIEMIFLIVFLALDVFLLASYTQKGSNATYNTTPTVTNEQAIIQDMKDDHITVPKLSNDKGEGYYLASKIEDVLASNTKQLSSQSTSYNYDTHKLTSQFNVPIGYDKNNVVTVLKSFVENEHNVLHGREYVYQSGMSDEKSTVVFAQKTKQGVIIDPQGTLTFKISNGNVTGYTQTYLPNITVLREKQTTISARDAIELLYTSSEISQNSKIVWYKLGYSELIDVRGSIIYVPVWNVMIQHKGTKNETLKKVNALTKTIIKGTTTTDASSSSSSSASTTVDADD</sequence>
<evidence type="ECO:0000313" key="4">
    <source>
        <dbReference type="Proteomes" id="UP001597191"/>
    </source>
</evidence>
<feature type="region of interest" description="Disordered" evidence="1">
    <location>
        <begin position="268"/>
        <end position="288"/>
    </location>
</feature>
<protein>
    <submittedName>
        <fullName evidence="3">Two-component system regulatory protein YycI</fullName>
    </submittedName>
</protein>
<comment type="caution">
    <text evidence="3">The sequence shown here is derived from an EMBL/GenBank/DDBJ whole genome shotgun (WGS) entry which is preliminary data.</text>
</comment>